<dbReference type="PRINTS" id="PR00700">
    <property type="entry name" value="PRTYPHPHTASE"/>
</dbReference>
<dbReference type="SUPFAM" id="SSF52799">
    <property type="entry name" value="(Phosphotyrosine protein) phosphatases II"/>
    <property type="match status" value="1"/>
</dbReference>
<evidence type="ECO:0000256" key="4">
    <source>
        <dbReference type="ARBA" id="ARBA00022912"/>
    </source>
</evidence>
<evidence type="ECO:0000256" key="1">
    <source>
        <dbReference type="ARBA" id="ARBA00009580"/>
    </source>
</evidence>
<dbReference type="PANTHER" id="PTHR19134:SF562">
    <property type="entry name" value="PROTEIN-TYROSINE-PHOSPHATASE"/>
    <property type="match status" value="1"/>
</dbReference>
<dbReference type="InterPro" id="IPR000387">
    <property type="entry name" value="Tyr_Pase_dom"/>
</dbReference>
<dbReference type="SMART" id="SM00194">
    <property type="entry name" value="PTPc"/>
    <property type="match status" value="1"/>
</dbReference>
<dbReference type="STRING" id="407821.A0A087UN10"/>
<reference evidence="7 8" key="1">
    <citation type="submission" date="2013-11" db="EMBL/GenBank/DDBJ databases">
        <title>Genome sequencing of Stegodyphus mimosarum.</title>
        <authorList>
            <person name="Bechsgaard J."/>
        </authorList>
    </citation>
    <scope>NUCLEOTIDE SEQUENCE [LARGE SCALE GENOMIC DNA]</scope>
</reference>
<feature type="non-terminal residue" evidence="7">
    <location>
        <position position="136"/>
    </location>
</feature>
<dbReference type="GO" id="GO:0004725">
    <property type="term" value="F:protein tyrosine phosphatase activity"/>
    <property type="evidence" value="ECO:0007669"/>
    <property type="project" value="UniProtKB-EC"/>
</dbReference>
<accession>A0A087UN10</accession>
<feature type="domain" description="Tyrosine-protein phosphatase" evidence="5">
    <location>
        <begin position="1"/>
        <end position="136"/>
    </location>
</feature>
<name>A0A087UN10_STEMI</name>
<keyword evidence="4" id="KW-0904">Protein phosphatase</keyword>
<dbReference type="Pfam" id="PF00102">
    <property type="entry name" value="Y_phosphatase"/>
    <property type="match status" value="1"/>
</dbReference>
<dbReference type="InterPro" id="IPR029021">
    <property type="entry name" value="Prot-tyrosine_phosphatase-like"/>
</dbReference>
<proteinExistence type="inferred from homology"/>
<evidence type="ECO:0000313" key="7">
    <source>
        <dbReference type="EMBL" id="KFM78749.1"/>
    </source>
</evidence>
<dbReference type="EC" id="3.1.3.48" evidence="2"/>
<gene>
    <name evidence="7" type="ORF">X975_00508</name>
</gene>
<keyword evidence="3" id="KW-0378">Hydrolase</keyword>
<evidence type="ECO:0000259" key="5">
    <source>
        <dbReference type="PROSITE" id="PS50055"/>
    </source>
</evidence>
<sequence>MTTNLIESGKVKCEKYWPDEANVYGEISVEHQCTYNWADFTVRTFCISKGQESREIKHYHFTTWPDHGVPANTTPFVNFLRKARAYDGNTEGPVVIHCSAGIGRTGTIILLDSMIEMGQKENHVDLLEQLCAMRRQ</sequence>
<dbReference type="OMA" id="CFEKGRX"/>
<dbReference type="Proteomes" id="UP000054359">
    <property type="component" value="Unassembled WGS sequence"/>
</dbReference>
<evidence type="ECO:0000256" key="2">
    <source>
        <dbReference type="ARBA" id="ARBA00013064"/>
    </source>
</evidence>
<keyword evidence="7" id="KW-0675">Receptor</keyword>
<feature type="domain" description="Tyrosine specific protein phosphatases" evidence="6">
    <location>
        <begin position="74"/>
        <end position="136"/>
    </location>
</feature>
<dbReference type="EMBL" id="KK120653">
    <property type="protein sequence ID" value="KFM78749.1"/>
    <property type="molecule type" value="Genomic_DNA"/>
</dbReference>
<dbReference type="AlphaFoldDB" id="A0A087UN10"/>
<organism evidence="7 8">
    <name type="scientific">Stegodyphus mimosarum</name>
    <name type="common">African social velvet spider</name>
    <dbReference type="NCBI Taxonomy" id="407821"/>
    <lineage>
        <taxon>Eukaryota</taxon>
        <taxon>Metazoa</taxon>
        <taxon>Ecdysozoa</taxon>
        <taxon>Arthropoda</taxon>
        <taxon>Chelicerata</taxon>
        <taxon>Arachnida</taxon>
        <taxon>Araneae</taxon>
        <taxon>Araneomorphae</taxon>
        <taxon>Entelegynae</taxon>
        <taxon>Eresoidea</taxon>
        <taxon>Eresidae</taxon>
        <taxon>Stegodyphus</taxon>
    </lineage>
</organism>
<dbReference type="PROSITE" id="PS50056">
    <property type="entry name" value="TYR_PHOSPHATASE_2"/>
    <property type="match status" value="1"/>
</dbReference>
<dbReference type="PANTHER" id="PTHR19134">
    <property type="entry name" value="RECEPTOR-TYPE TYROSINE-PROTEIN PHOSPHATASE"/>
    <property type="match status" value="1"/>
</dbReference>
<dbReference type="PROSITE" id="PS00383">
    <property type="entry name" value="TYR_PHOSPHATASE_1"/>
    <property type="match status" value="1"/>
</dbReference>
<protein>
    <recommendedName>
        <fullName evidence="2">protein-tyrosine-phosphatase</fullName>
        <ecNumber evidence="2">3.1.3.48</ecNumber>
    </recommendedName>
</protein>
<keyword evidence="8" id="KW-1185">Reference proteome</keyword>
<dbReference type="InterPro" id="IPR050348">
    <property type="entry name" value="Protein-Tyr_Phosphatase"/>
</dbReference>
<dbReference type="PROSITE" id="PS50055">
    <property type="entry name" value="TYR_PHOSPHATASE_PTP"/>
    <property type="match status" value="1"/>
</dbReference>
<dbReference type="InterPro" id="IPR003595">
    <property type="entry name" value="Tyr_Pase_cat"/>
</dbReference>
<dbReference type="Gene3D" id="3.90.190.10">
    <property type="entry name" value="Protein tyrosine phosphatase superfamily"/>
    <property type="match status" value="1"/>
</dbReference>
<comment type="similarity">
    <text evidence="1">Belongs to the protein-tyrosine phosphatase family.</text>
</comment>
<dbReference type="CDD" id="cd00047">
    <property type="entry name" value="PTPc"/>
    <property type="match status" value="1"/>
</dbReference>
<evidence type="ECO:0000313" key="8">
    <source>
        <dbReference type="Proteomes" id="UP000054359"/>
    </source>
</evidence>
<dbReference type="InterPro" id="IPR000242">
    <property type="entry name" value="PTP_cat"/>
</dbReference>
<dbReference type="GO" id="GO:0008045">
    <property type="term" value="P:motor neuron axon guidance"/>
    <property type="evidence" value="ECO:0007669"/>
    <property type="project" value="TreeGrafter"/>
</dbReference>
<evidence type="ECO:0000259" key="6">
    <source>
        <dbReference type="PROSITE" id="PS50056"/>
    </source>
</evidence>
<dbReference type="OrthoDB" id="8609993at2759"/>
<dbReference type="SMART" id="SM00404">
    <property type="entry name" value="PTPc_motif"/>
    <property type="match status" value="1"/>
</dbReference>
<evidence type="ECO:0000256" key="3">
    <source>
        <dbReference type="ARBA" id="ARBA00022801"/>
    </source>
</evidence>
<dbReference type="InterPro" id="IPR016130">
    <property type="entry name" value="Tyr_Pase_AS"/>
</dbReference>